<dbReference type="KEGG" id="rml:FF011L_21570"/>
<dbReference type="Proteomes" id="UP000320672">
    <property type="component" value="Chromosome"/>
</dbReference>
<organism evidence="1 2">
    <name type="scientific">Roseimaritima multifibrata</name>
    <dbReference type="NCBI Taxonomy" id="1930274"/>
    <lineage>
        <taxon>Bacteria</taxon>
        <taxon>Pseudomonadati</taxon>
        <taxon>Planctomycetota</taxon>
        <taxon>Planctomycetia</taxon>
        <taxon>Pirellulales</taxon>
        <taxon>Pirellulaceae</taxon>
        <taxon>Roseimaritima</taxon>
    </lineage>
</organism>
<evidence type="ECO:0000313" key="2">
    <source>
        <dbReference type="Proteomes" id="UP000320672"/>
    </source>
</evidence>
<proteinExistence type="predicted"/>
<dbReference type="AlphaFoldDB" id="A0A517MES5"/>
<accession>A0A517MES5</accession>
<gene>
    <name evidence="1" type="ORF">FF011L_21570</name>
</gene>
<dbReference type="EMBL" id="CP036262">
    <property type="protein sequence ID" value="QDS93391.1"/>
    <property type="molecule type" value="Genomic_DNA"/>
</dbReference>
<keyword evidence="2" id="KW-1185">Reference proteome</keyword>
<sequence length="69" mass="7329">MGSLAEMMSGGILLAFPCDDPESLQGFLKNFPAPLTQMQFAVDGNVLLYGAELRIKAALKKGRALSDGL</sequence>
<reference evidence="1 2" key="1">
    <citation type="submission" date="2019-02" db="EMBL/GenBank/DDBJ databases">
        <title>Deep-cultivation of Planctomycetes and their phenomic and genomic characterization uncovers novel biology.</title>
        <authorList>
            <person name="Wiegand S."/>
            <person name="Jogler M."/>
            <person name="Boedeker C."/>
            <person name="Pinto D."/>
            <person name="Vollmers J."/>
            <person name="Rivas-Marin E."/>
            <person name="Kohn T."/>
            <person name="Peeters S.H."/>
            <person name="Heuer A."/>
            <person name="Rast P."/>
            <person name="Oberbeckmann S."/>
            <person name="Bunk B."/>
            <person name="Jeske O."/>
            <person name="Meyerdierks A."/>
            <person name="Storesund J.E."/>
            <person name="Kallscheuer N."/>
            <person name="Luecker S."/>
            <person name="Lage O.M."/>
            <person name="Pohl T."/>
            <person name="Merkel B.J."/>
            <person name="Hornburger P."/>
            <person name="Mueller R.-W."/>
            <person name="Bruemmer F."/>
            <person name="Labrenz M."/>
            <person name="Spormann A.M."/>
            <person name="Op den Camp H."/>
            <person name="Overmann J."/>
            <person name="Amann R."/>
            <person name="Jetten M.S.M."/>
            <person name="Mascher T."/>
            <person name="Medema M.H."/>
            <person name="Devos D.P."/>
            <person name="Kaster A.-K."/>
            <person name="Ovreas L."/>
            <person name="Rohde M."/>
            <person name="Galperin M.Y."/>
            <person name="Jogler C."/>
        </authorList>
    </citation>
    <scope>NUCLEOTIDE SEQUENCE [LARGE SCALE GENOMIC DNA]</scope>
    <source>
        <strain evidence="1 2">FF011L</strain>
    </source>
</reference>
<evidence type="ECO:0000313" key="1">
    <source>
        <dbReference type="EMBL" id="QDS93391.1"/>
    </source>
</evidence>
<dbReference type="RefSeq" id="WP_145351566.1">
    <property type="nucleotide sequence ID" value="NZ_CP036262.1"/>
</dbReference>
<name>A0A517MES5_9BACT</name>
<protein>
    <submittedName>
        <fullName evidence="1">Uncharacterized protein</fullName>
    </submittedName>
</protein>